<organism evidence="2 3">
    <name type="scientific">Chengkuizengella axinellae</name>
    <dbReference type="NCBI Taxonomy" id="3064388"/>
    <lineage>
        <taxon>Bacteria</taxon>
        <taxon>Bacillati</taxon>
        <taxon>Bacillota</taxon>
        <taxon>Bacilli</taxon>
        <taxon>Bacillales</taxon>
        <taxon>Paenibacillaceae</taxon>
        <taxon>Chengkuizengella</taxon>
    </lineage>
</organism>
<evidence type="ECO:0000259" key="1">
    <source>
        <dbReference type="Pfam" id="PF00149"/>
    </source>
</evidence>
<dbReference type="RefSeq" id="WP_305994038.1">
    <property type="nucleotide sequence ID" value="NZ_JAVAMP010000018.1"/>
</dbReference>
<evidence type="ECO:0000313" key="3">
    <source>
        <dbReference type="Proteomes" id="UP001231941"/>
    </source>
</evidence>
<feature type="domain" description="Calcineurin-like phosphoesterase" evidence="1">
    <location>
        <begin position="1"/>
        <end position="167"/>
    </location>
</feature>
<gene>
    <name evidence="2" type="ORF">Q5Y73_21790</name>
</gene>
<dbReference type="EC" id="3.1.-.-" evidence="2"/>
<protein>
    <submittedName>
        <fullName evidence="2">Metallophosphoesterase family protein</fullName>
        <ecNumber evidence="2">3.1.-.-</ecNumber>
    </submittedName>
</protein>
<dbReference type="PANTHER" id="PTHR42850:SF4">
    <property type="entry name" value="ZINC-DEPENDENT ENDOPOLYPHOSPHATASE"/>
    <property type="match status" value="1"/>
</dbReference>
<accession>A0ABT9J527</accession>
<dbReference type="InterPro" id="IPR050126">
    <property type="entry name" value="Ap4A_hydrolase"/>
</dbReference>
<dbReference type="Gene3D" id="3.60.21.10">
    <property type="match status" value="1"/>
</dbReference>
<evidence type="ECO:0000313" key="2">
    <source>
        <dbReference type="EMBL" id="MDP5276730.1"/>
    </source>
</evidence>
<dbReference type="Pfam" id="PF00149">
    <property type="entry name" value="Metallophos"/>
    <property type="match status" value="1"/>
</dbReference>
<comment type="caution">
    <text evidence="2">The sequence shown here is derived from an EMBL/GenBank/DDBJ whole genome shotgun (WGS) entry which is preliminary data.</text>
</comment>
<dbReference type="Proteomes" id="UP001231941">
    <property type="component" value="Unassembled WGS sequence"/>
</dbReference>
<keyword evidence="2" id="KW-0378">Hydrolase</keyword>
<dbReference type="PANTHER" id="PTHR42850">
    <property type="entry name" value="METALLOPHOSPHOESTERASE"/>
    <property type="match status" value="1"/>
</dbReference>
<dbReference type="InterPro" id="IPR029052">
    <property type="entry name" value="Metallo-depent_PP-like"/>
</dbReference>
<reference evidence="2 3" key="1">
    <citation type="submission" date="2023-08" db="EMBL/GenBank/DDBJ databases">
        <authorList>
            <person name="Park J.-S."/>
        </authorList>
    </citation>
    <scope>NUCLEOTIDE SEQUENCE [LARGE SCALE GENOMIC DNA]</scope>
    <source>
        <strain evidence="2 3">2205SS18-9</strain>
    </source>
</reference>
<proteinExistence type="predicted"/>
<dbReference type="GO" id="GO:0016787">
    <property type="term" value="F:hydrolase activity"/>
    <property type="evidence" value="ECO:0007669"/>
    <property type="project" value="UniProtKB-KW"/>
</dbReference>
<dbReference type="SUPFAM" id="SSF56300">
    <property type="entry name" value="Metallo-dependent phosphatases"/>
    <property type="match status" value="1"/>
</dbReference>
<keyword evidence="3" id="KW-1185">Reference proteome</keyword>
<name>A0ABT9J527_9BACL</name>
<sequence length="217" mass="25179">MDIFIIGDIHGCFYTFKKLLNKLDKDNEILVQVGDLIDRGKNTPQTVHLARNLKQKHPNNVIFLKGNHEFEFIQHIEKAPNLHWVNHCGEETLYQYKLNNRNIKNDMDWFKEMPLFWENSDLFISHAGIAKEAANPFEESSNLSVIWNRNQLKNLNKLQIIGHTPCKEPMYDEVSNSWNIDTGAAYQGYGYLTGVKVKSNGTIIEFLKEKTDVKDII</sequence>
<dbReference type="CDD" id="cd00144">
    <property type="entry name" value="MPP_PPP_family"/>
    <property type="match status" value="1"/>
</dbReference>
<dbReference type="InterPro" id="IPR004843">
    <property type="entry name" value="Calcineurin-like_PHP"/>
</dbReference>
<dbReference type="EMBL" id="JAVAMP010000018">
    <property type="protein sequence ID" value="MDP5276730.1"/>
    <property type="molecule type" value="Genomic_DNA"/>
</dbReference>